<organism evidence="5 6">
    <name type="scientific">Streptacidiphilus cavernicola</name>
    <dbReference type="NCBI Taxonomy" id="3342716"/>
    <lineage>
        <taxon>Bacteria</taxon>
        <taxon>Bacillati</taxon>
        <taxon>Actinomycetota</taxon>
        <taxon>Actinomycetes</taxon>
        <taxon>Kitasatosporales</taxon>
        <taxon>Streptomycetaceae</taxon>
        <taxon>Streptacidiphilus</taxon>
    </lineage>
</organism>
<evidence type="ECO:0000256" key="1">
    <source>
        <dbReference type="ARBA" id="ARBA00008520"/>
    </source>
</evidence>
<dbReference type="InterPro" id="IPR006059">
    <property type="entry name" value="SBP"/>
</dbReference>
<dbReference type="RefSeq" id="WP_380542149.1">
    <property type="nucleotide sequence ID" value="NZ_JBHFAB010000028.1"/>
</dbReference>
<protein>
    <submittedName>
        <fullName evidence="5">Extracellular solute-binding protein</fullName>
    </submittedName>
</protein>
<keyword evidence="6" id="KW-1185">Reference proteome</keyword>
<dbReference type="Proteomes" id="UP001592531">
    <property type="component" value="Unassembled WGS sequence"/>
</dbReference>
<evidence type="ECO:0000313" key="6">
    <source>
        <dbReference type="Proteomes" id="UP001592531"/>
    </source>
</evidence>
<dbReference type="EMBL" id="JBHFAB010000028">
    <property type="protein sequence ID" value="MFC1420598.1"/>
    <property type="molecule type" value="Genomic_DNA"/>
</dbReference>
<dbReference type="Gene3D" id="3.40.190.10">
    <property type="entry name" value="Periplasmic binding protein-like II"/>
    <property type="match status" value="2"/>
</dbReference>
<keyword evidence="3 4" id="KW-0732">Signal</keyword>
<dbReference type="Pfam" id="PF01547">
    <property type="entry name" value="SBP_bac_1"/>
    <property type="match status" value="1"/>
</dbReference>
<evidence type="ECO:0000256" key="3">
    <source>
        <dbReference type="ARBA" id="ARBA00022729"/>
    </source>
</evidence>
<proteinExistence type="inferred from homology"/>
<dbReference type="PANTHER" id="PTHR30061:SF50">
    <property type="entry name" value="MALTOSE_MALTODEXTRIN-BINDING PERIPLASMIC PROTEIN"/>
    <property type="match status" value="1"/>
</dbReference>
<reference evidence="5 6" key="1">
    <citation type="submission" date="2024-09" db="EMBL/GenBank/DDBJ databases">
        <authorList>
            <person name="Lee S.D."/>
        </authorList>
    </citation>
    <scope>NUCLEOTIDE SEQUENCE [LARGE SCALE GENOMIC DNA]</scope>
    <source>
        <strain evidence="5 6">N8-3</strain>
    </source>
</reference>
<evidence type="ECO:0000256" key="4">
    <source>
        <dbReference type="SAM" id="SignalP"/>
    </source>
</evidence>
<dbReference type="PANTHER" id="PTHR30061">
    <property type="entry name" value="MALTOSE-BINDING PERIPLASMIC PROTEIN"/>
    <property type="match status" value="1"/>
</dbReference>
<dbReference type="PROSITE" id="PS51257">
    <property type="entry name" value="PROKAR_LIPOPROTEIN"/>
    <property type="match status" value="1"/>
</dbReference>
<name>A0ABV6W4C0_9ACTN</name>
<sequence length="430" mass="44159">MRRGIAAAVLAAAIAVSASACGSSTSTSSGSGDKASAAPVTITWWDTSDATNEAPTYKALVAAFEKANPTITVKYVNVPFADAQTKFQTAAGSKGAPDVLRADVGWLPGFAKAGYLLPLDGTVAAADSAKFEPQLIKQATYQGKLYGLPEVTDTLGLMYNKALFAKAGITAAPTTWDELKSDMALVKQKDGVDGFAFNPQSYYAMPFLFGEGTDMIDSTSSKITINSAPAVKAIDTIKGLLAAPGAMKLDTTANGYANIMDAFESGKVASIIQGPWETTNVFKGSAFSDTSNLGVAEVPAGSAGKAGAPVGGHNLVAYAGSDAAHQAASEKFIAFMTSAASQVTIATKNATLPTRSDAYTPAVTANPGIAAFQPVLAAGVARQAVPEYSSLYGPLQTDLTKILSGQESTQQGLDNVAAATKKLLPDYTTS</sequence>
<comment type="caution">
    <text evidence="5">The sequence shown here is derived from an EMBL/GenBank/DDBJ whole genome shotgun (WGS) entry which is preliminary data.</text>
</comment>
<comment type="similarity">
    <text evidence="1">Belongs to the bacterial solute-binding protein 1 family.</text>
</comment>
<feature type="chain" id="PRO_5046633909" evidence="4">
    <location>
        <begin position="21"/>
        <end position="430"/>
    </location>
</feature>
<evidence type="ECO:0000256" key="2">
    <source>
        <dbReference type="ARBA" id="ARBA00022448"/>
    </source>
</evidence>
<feature type="signal peptide" evidence="4">
    <location>
        <begin position="1"/>
        <end position="20"/>
    </location>
</feature>
<accession>A0ABV6W4C0</accession>
<gene>
    <name evidence="5" type="ORF">ACEZDE_28740</name>
</gene>
<keyword evidence="2" id="KW-0813">Transport</keyword>
<dbReference type="SUPFAM" id="SSF53850">
    <property type="entry name" value="Periplasmic binding protein-like II"/>
    <property type="match status" value="1"/>
</dbReference>
<evidence type="ECO:0000313" key="5">
    <source>
        <dbReference type="EMBL" id="MFC1420598.1"/>
    </source>
</evidence>